<dbReference type="GO" id="GO:0030688">
    <property type="term" value="C:preribosome, small subunit precursor"/>
    <property type="evidence" value="ECO:0007669"/>
    <property type="project" value="TreeGrafter"/>
</dbReference>
<evidence type="ECO:0000313" key="2">
    <source>
        <dbReference type="EMBL" id="PNX81275.1"/>
    </source>
</evidence>
<dbReference type="ExpressionAtlas" id="A0A2K3LRV6">
    <property type="expression patterns" value="baseline"/>
</dbReference>
<organism evidence="2 3">
    <name type="scientific">Trifolium pratense</name>
    <name type="common">Red clover</name>
    <dbReference type="NCBI Taxonomy" id="57577"/>
    <lineage>
        <taxon>Eukaryota</taxon>
        <taxon>Viridiplantae</taxon>
        <taxon>Streptophyta</taxon>
        <taxon>Embryophyta</taxon>
        <taxon>Tracheophyta</taxon>
        <taxon>Spermatophyta</taxon>
        <taxon>Magnoliopsida</taxon>
        <taxon>eudicotyledons</taxon>
        <taxon>Gunneridae</taxon>
        <taxon>Pentapetalae</taxon>
        <taxon>rosids</taxon>
        <taxon>fabids</taxon>
        <taxon>Fabales</taxon>
        <taxon>Fabaceae</taxon>
        <taxon>Papilionoideae</taxon>
        <taxon>50 kb inversion clade</taxon>
        <taxon>NPAAA clade</taxon>
        <taxon>Hologalegina</taxon>
        <taxon>IRL clade</taxon>
        <taxon>Trifolieae</taxon>
        <taxon>Trifolium</taxon>
    </lineage>
</organism>
<dbReference type="PANTHER" id="PTHR12821:SF0">
    <property type="entry name" value="BYSTIN"/>
    <property type="match status" value="1"/>
</dbReference>
<dbReference type="Pfam" id="PF05291">
    <property type="entry name" value="Bystin"/>
    <property type="match status" value="1"/>
</dbReference>
<dbReference type="GO" id="GO:0005737">
    <property type="term" value="C:cytoplasm"/>
    <property type="evidence" value="ECO:0007669"/>
    <property type="project" value="TreeGrafter"/>
</dbReference>
<comment type="similarity">
    <text evidence="1">Belongs to the bystin family.</text>
</comment>
<dbReference type="GO" id="GO:0005730">
    <property type="term" value="C:nucleolus"/>
    <property type="evidence" value="ECO:0007669"/>
    <property type="project" value="TreeGrafter"/>
</dbReference>
<dbReference type="Proteomes" id="UP000236291">
    <property type="component" value="Unassembled WGS sequence"/>
</dbReference>
<name>A0A2K3LRV6_TRIPR</name>
<feature type="non-terminal residue" evidence="2">
    <location>
        <position position="1"/>
    </location>
</feature>
<reference evidence="2 3" key="2">
    <citation type="journal article" date="2017" name="Front. Plant Sci.">
        <title>Gene Classification and Mining of Molecular Markers Useful in Red Clover (Trifolium pratense) Breeding.</title>
        <authorList>
            <person name="Istvanek J."/>
            <person name="Dluhosova J."/>
            <person name="Dluhos P."/>
            <person name="Patkova L."/>
            <person name="Nedelnik J."/>
            <person name="Repkova J."/>
        </authorList>
    </citation>
    <scope>NUCLEOTIDE SEQUENCE [LARGE SCALE GENOMIC DNA]</scope>
    <source>
        <strain evidence="3">cv. Tatra</strain>
        <tissue evidence="2">Young leaves</tissue>
    </source>
</reference>
<dbReference type="PANTHER" id="PTHR12821">
    <property type="entry name" value="BYSTIN"/>
    <property type="match status" value="1"/>
</dbReference>
<evidence type="ECO:0000256" key="1">
    <source>
        <dbReference type="ARBA" id="ARBA00007114"/>
    </source>
</evidence>
<dbReference type="GO" id="GO:0006364">
    <property type="term" value="P:rRNA processing"/>
    <property type="evidence" value="ECO:0007669"/>
    <property type="project" value="TreeGrafter"/>
</dbReference>
<comment type="caution">
    <text evidence="2">The sequence shown here is derived from an EMBL/GenBank/DDBJ whole genome shotgun (WGS) entry which is preliminary data.</text>
</comment>
<accession>A0A2K3LRV6</accession>
<protein>
    <submittedName>
        <fullName evidence="2">Bystin-like</fullName>
    </submittedName>
</protein>
<evidence type="ECO:0000313" key="3">
    <source>
        <dbReference type="Proteomes" id="UP000236291"/>
    </source>
</evidence>
<dbReference type="AlphaFoldDB" id="A0A2K3LRV6"/>
<dbReference type="EMBL" id="ASHM01039599">
    <property type="protein sequence ID" value="PNX81275.1"/>
    <property type="molecule type" value="Genomic_DNA"/>
</dbReference>
<dbReference type="STRING" id="57577.A0A2K3LRV6"/>
<gene>
    <name evidence="2" type="ORF">L195_g037293</name>
</gene>
<reference evidence="2 3" key="1">
    <citation type="journal article" date="2014" name="Am. J. Bot.">
        <title>Genome assembly and annotation for red clover (Trifolium pratense; Fabaceae).</title>
        <authorList>
            <person name="Istvanek J."/>
            <person name="Jaros M."/>
            <person name="Krenek A."/>
            <person name="Repkova J."/>
        </authorList>
    </citation>
    <scope>NUCLEOTIDE SEQUENCE [LARGE SCALE GENOMIC DNA]</scope>
    <source>
        <strain evidence="3">cv. Tatra</strain>
        <tissue evidence="2">Young leaves</tissue>
    </source>
</reference>
<sequence>SYFIKLLLEKKYALPYRVLDAVVAHFMRFVNKTRITPVIWHQSLLTFVQRGLGMIEDIFLCIEWCRSSKLCNIAIRRVSLSIGGMV</sequence>
<proteinExistence type="inferred from homology"/>
<dbReference type="GO" id="GO:0030515">
    <property type="term" value="F:snoRNA binding"/>
    <property type="evidence" value="ECO:0007669"/>
    <property type="project" value="TreeGrafter"/>
</dbReference>
<dbReference type="InterPro" id="IPR007955">
    <property type="entry name" value="Bystin"/>
</dbReference>